<evidence type="ECO:0000313" key="6">
    <source>
        <dbReference type="Proteomes" id="UP000626220"/>
    </source>
</evidence>
<dbReference type="GO" id="GO:0004341">
    <property type="term" value="F:gluconolactonase activity"/>
    <property type="evidence" value="ECO:0007669"/>
    <property type="project" value="TreeGrafter"/>
</dbReference>
<dbReference type="AlphaFoldDB" id="A0A8J3GX98"/>
<name>A0A8J3GX98_9RHOB</name>
<dbReference type="Proteomes" id="UP000626220">
    <property type="component" value="Unassembled WGS sequence"/>
</dbReference>
<evidence type="ECO:0000259" key="4">
    <source>
        <dbReference type="Pfam" id="PF08450"/>
    </source>
</evidence>
<proteinExistence type="inferred from homology"/>
<sequence length="308" mass="33274">MIGTQSSFASDVSVRCIWPGPAALGESPLWDARSGRLYWIDSLGQRIWFRAEANGEFGGWDLPGTIGSIGLSRVGGLVAAIGNRIGLVDTRTGAFTARSAPIPLAEGLRLNDGKVDRAGRYWCGTMNTAFDAPTAALYRFETDFTWVKMDEGFVVSNGIAFAPGRFYFSDSRSDRSFVYDFDLAEGTIRNRRPFVDTSVYNGRIDGTTVDRDGNYWGALFDGWAVGCFDAQGQLLRRIGLPVRCPTMCAWGGPALDRLYVTSATFLLDEAEYATQPLAGALFEITGLGTHGLPEPEFGAGESGAGNVP</sequence>
<feature type="binding site" evidence="3">
    <location>
        <position position="157"/>
    </location>
    <ligand>
        <name>a divalent metal cation</name>
        <dbReference type="ChEBI" id="CHEBI:60240"/>
    </ligand>
</feature>
<gene>
    <name evidence="5" type="ORF">GCM10017056_17430</name>
</gene>
<keyword evidence="6" id="KW-1185">Reference proteome</keyword>
<evidence type="ECO:0000256" key="3">
    <source>
        <dbReference type="PIRSR" id="PIRSR605511-2"/>
    </source>
</evidence>
<feature type="active site" description="Proton donor/acceptor" evidence="2">
    <location>
        <position position="205"/>
    </location>
</feature>
<dbReference type="GO" id="GO:0005509">
    <property type="term" value="F:calcium ion binding"/>
    <property type="evidence" value="ECO:0007669"/>
    <property type="project" value="TreeGrafter"/>
</dbReference>
<reference evidence="5" key="1">
    <citation type="journal article" date="2014" name="Int. J. Syst. Evol. Microbiol.">
        <title>Complete genome sequence of Corynebacterium casei LMG S-19264T (=DSM 44701T), isolated from a smear-ripened cheese.</title>
        <authorList>
            <consortium name="US DOE Joint Genome Institute (JGI-PGF)"/>
            <person name="Walter F."/>
            <person name="Albersmeier A."/>
            <person name="Kalinowski J."/>
            <person name="Ruckert C."/>
        </authorList>
    </citation>
    <scope>NUCLEOTIDE SEQUENCE</scope>
    <source>
        <strain evidence="5">KCTC 42650</strain>
    </source>
</reference>
<protein>
    <submittedName>
        <fullName evidence="5">Gluconolactonase</fullName>
    </submittedName>
</protein>
<feature type="domain" description="SMP-30/Gluconolactonase/LRE-like region" evidence="4">
    <location>
        <begin position="24"/>
        <end position="264"/>
    </location>
</feature>
<feature type="binding site" evidence="3">
    <location>
        <position position="26"/>
    </location>
    <ligand>
        <name>a divalent metal cation</name>
        <dbReference type="ChEBI" id="CHEBI:60240"/>
    </ligand>
</feature>
<dbReference type="InterPro" id="IPR011042">
    <property type="entry name" value="6-blade_b-propeller_TolB-like"/>
</dbReference>
<comment type="caution">
    <text evidence="5">The sequence shown here is derived from an EMBL/GenBank/DDBJ whole genome shotgun (WGS) entry which is preliminary data.</text>
</comment>
<comment type="cofactor">
    <cofactor evidence="3">
        <name>Zn(2+)</name>
        <dbReference type="ChEBI" id="CHEBI:29105"/>
    </cofactor>
    <text evidence="3">Binds 1 divalent metal cation per subunit.</text>
</comment>
<keyword evidence="3" id="KW-0479">Metal-binding</keyword>
<keyword evidence="3" id="KW-0862">Zinc</keyword>
<feature type="binding site" evidence="3">
    <location>
        <position position="109"/>
    </location>
    <ligand>
        <name>substrate</name>
    </ligand>
</feature>
<evidence type="ECO:0000256" key="1">
    <source>
        <dbReference type="ARBA" id="ARBA00008853"/>
    </source>
</evidence>
<dbReference type="PANTHER" id="PTHR10907">
    <property type="entry name" value="REGUCALCIN"/>
    <property type="match status" value="1"/>
</dbReference>
<dbReference type="PANTHER" id="PTHR10907:SF47">
    <property type="entry name" value="REGUCALCIN"/>
    <property type="match status" value="1"/>
</dbReference>
<dbReference type="Gene3D" id="2.120.10.30">
    <property type="entry name" value="TolB, C-terminal domain"/>
    <property type="match status" value="1"/>
</dbReference>
<dbReference type="Pfam" id="PF08450">
    <property type="entry name" value="SGL"/>
    <property type="match status" value="1"/>
</dbReference>
<dbReference type="EMBL" id="BNCJ01000003">
    <property type="protein sequence ID" value="GHF46269.1"/>
    <property type="molecule type" value="Genomic_DNA"/>
</dbReference>
<dbReference type="InterPro" id="IPR013658">
    <property type="entry name" value="SGL"/>
</dbReference>
<organism evidence="5 6">
    <name type="scientific">Seohaeicola zhoushanensis</name>
    <dbReference type="NCBI Taxonomy" id="1569283"/>
    <lineage>
        <taxon>Bacteria</taxon>
        <taxon>Pseudomonadati</taxon>
        <taxon>Pseudomonadota</taxon>
        <taxon>Alphaproteobacteria</taxon>
        <taxon>Rhodobacterales</taxon>
        <taxon>Roseobacteraceae</taxon>
        <taxon>Seohaeicola</taxon>
    </lineage>
</organism>
<dbReference type="GO" id="GO:0019853">
    <property type="term" value="P:L-ascorbic acid biosynthetic process"/>
    <property type="evidence" value="ECO:0007669"/>
    <property type="project" value="TreeGrafter"/>
</dbReference>
<dbReference type="InterPro" id="IPR005511">
    <property type="entry name" value="SMP-30"/>
</dbReference>
<reference evidence="5" key="2">
    <citation type="submission" date="2020-09" db="EMBL/GenBank/DDBJ databases">
        <authorList>
            <person name="Sun Q."/>
            <person name="Kim S."/>
        </authorList>
    </citation>
    <scope>NUCLEOTIDE SEQUENCE</scope>
    <source>
        <strain evidence="5">KCTC 42650</strain>
    </source>
</reference>
<feature type="binding site" evidence="3">
    <location>
        <position position="111"/>
    </location>
    <ligand>
        <name>substrate</name>
    </ligand>
</feature>
<dbReference type="PRINTS" id="PR01790">
    <property type="entry name" value="SMP30FAMILY"/>
</dbReference>
<dbReference type="SUPFAM" id="SSF63829">
    <property type="entry name" value="Calcium-dependent phosphotriesterase"/>
    <property type="match status" value="1"/>
</dbReference>
<dbReference type="RefSeq" id="WP_189679674.1">
    <property type="nucleotide sequence ID" value="NZ_BNCJ01000003.1"/>
</dbReference>
<evidence type="ECO:0000256" key="2">
    <source>
        <dbReference type="PIRSR" id="PIRSR605511-1"/>
    </source>
</evidence>
<accession>A0A8J3GX98</accession>
<comment type="similarity">
    <text evidence="1">Belongs to the SMP-30/CGR1 family.</text>
</comment>
<evidence type="ECO:0000313" key="5">
    <source>
        <dbReference type="EMBL" id="GHF46269.1"/>
    </source>
</evidence>
<feature type="binding site" evidence="3">
    <location>
        <position position="205"/>
    </location>
    <ligand>
        <name>a divalent metal cation</name>
        <dbReference type="ChEBI" id="CHEBI:60240"/>
    </ligand>
</feature>